<dbReference type="AlphaFoldDB" id="A0A552DQJ6"/>
<name>A0A552DQJ6_MICAE</name>
<sequence>MKQRKIANTLRKALLEDGKMERALYEYELEEHLDYWYEGLKSDREQFVFAVTENSGDVAMVLITPDKTIYVNEEAREKLSEFWIKAYKDNINQLLPMMAENLANDIISVTGVKMVSPNQKRRWVSLRP</sequence>
<organism evidence="1 2">
    <name type="scientific">Microcystis aeruginosa Ma_SC_T_19800800_S464</name>
    <dbReference type="NCBI Taxonomy" id="2486257"/>
    <lineage>
        <taxon>Bacteria</taxon>
        <taxon>Bacillati</taxon>
        <taxon>Cyanobacteriota</taxon>
        <taxon>Cyanophyceae</taxon>
        <taxon>Oscillatoriophycideae</taxon>
        <taxon>Chroococcales</taxon>
        <taxon>Microcystaceae</taxon>
        <taxon>Microcystis</taxon>
    </lineage>
</organism>
<dbReference type="Proteomes" id="UP000319313">
    <property type="component" value="Unassembled WGS sequence"/>
</dbReference>
<evidence type="ECO:0000313" key="2">
    <source>
        <dbReference type="Proteomes" id="UP000319313"/>
    </source>
</evidence>
<gene>
    <name evidence="1" type="ORF">EWV81_14205</name>
</gene>
<reference evidence="1 2" key="1">
    <citation type="submission" date="2019-01" db="EMBL/GenBank/DDBJ databases">
        <title>Coherence of Microcystis species and biogeography revealed through population genomics.</title>
        <authorList>
            <person name="Perez-Carrascal O.M."/>
            <person name="Terrat Y."/>
            <person name="Giani A."/>
            <person name="Fortin N."/>
            <person name="Tromas N."/>
            <person name="Shapiro B.J."/>
        </authorList>
    </citation>
    <scope>NUCLEOTIDE SEQUENCE [LARGE SCALE GENOMIC DNA]</scope>
    <source>
        <strain evidence="1">Ma_SC_T_19800800_S464</strain>
    </source>
</reference>
<dbReference type="EMBL" id="SFBL01000123">
    <property type="protein sequence ID" value="TRU24436.1"/>
    <property type="molecule type" value="Genomic_DNA"/>
</dbReference>
<proteinExistence type="predicted"/>
<comment type="caution">
    <text evidence="1">The sequence shown here is derived from an EMBL/GenBank/DDBJ whole genome shotgun (WGS) entry which is preliminary data.</text>
</comment>
<protein>
    <submittedName>
        <fullName evidence="1">Uncharacterized protein</fullName>
    </submittedName>
</protein>
<accession>A0A552DQJ6</accession>
<evidence type="ECO:0000313" key="1">
    <source>
        <dbReference type="EMBL" id="TRU24436.1"/>
    </source>
</evidence>